<comment type="caution">
    <text evidence="2">The sequence shown here is derived from an EMBL/GenBank/DDBJ whole genome shotgun (WGS) entry which is preliminary data.</text>
</comment>
<organism evidence="2 3">
    <name type="scientific">Candidatus Desulfovibrio intestinavium</name>
    <dbReference type="NCBI Taxonomy" id="2838534"/>
    <lineage>
        <taxon>Bacteria</taxon>
        <taxon>Pseudomonadati</taxon>
        <taxon>Thermodesulfobacteriota</taxon>
        <taxon>Desulfovibrionia</taxon>
        <taxon>Desulfovibrionales</taxon>
        <taxon>Desulfovibrionaceae</taxon>
        <taxon>Desulfovibrio</taxon>
    </lineage>
</organism>
<accession>A0A9D2KRR8</accession>
<dbReference type="AlphaFoldDB" id="A0A9D2KRR8"/>
<reference evidence="2" key="2">
    <citation type="submission" date="2021-04" db="EMBL/GenBank/DDBJ databases">
        <authorList>
            <person name="Gilroy R."/>
        </authorList>
    </citation>
    <scope>NUCLEOTIDE SEQUENCE</scope>
    <source>
        <strain evidence="2">5032</strain>
    </source>
</reference>
<evidence type="ECO:0000259" key="1">
    <source>
        <dbReference type="PROSITE" id="PS51707"/>
    </source>
</evidence>
<name>A0A9D2KRR8_9BACT</name>
<feature type="domain" description="CYTH" evidence="1">
    <location>
        <begin position="2"/>
        <end position="175"/>
    </location>
</feature>
<dbReference type="EMBL" id="DWZD01000040">
    <property type="protein sequence ID" value="HJA79170.1"/>
    <property type="molecule type" value="Genomic_DNA"/>
</dbReference>
<protein>
    <submittedName>
        <fullName evidence="2">Class IV adenylate cyclase</fullName>
    </submittedName>
</protein>
<reference evidence="2" key="1">
    <citation type="journal article" date="2021" name="PeerJ">
        <title>Extensive microbial diversity within the chicken gut microbiome revealed by metagenomics and culture.</title>
        <authorList>
            <person name="Gilroy R."/>
            <person name="Ravi A."/>
            <person name="Getino M."/>
            <person name="Pursley I."/>
            <person name="Horton D.L."/>
            <person name="Alikhan N.F."/>
            <person name="Baker D."/>
            <person name="Gharbi K."/>
            <person name="Hall N."/>
            <person name="Watson M."/>
            <person name="Adriaenssens E.M."/>
            <person name="Foster-Nyarko E."/>
            <person name="Jarju S."/>
            <person name="Secka A."/>
            <person name="Antonio M."/>
            <person name="Oren A."/>
            <person name="Chaudhuri R.R."/>
            <person name="La Ragione R."/>
            <person name="Hildebrand F."/>
            <person name="Pallen M.J."/>
        </authorList>
    </citation>
    <scope>NUCLEOTIDE SEQUENCE</scope>
    <source>
        <strain evidence="2">5032</strain>
    </source>
</reference>
<dbReference type="InterPro" id="IPR033469">
    <property type="entry name" value="CYTH-like_dom_sf"/>
</dbReference>
<gene>
    <name evidence="2" type="ORF">H9784_06345</name>
</gene>
<sequence length="209" mass="23767">MAREVERKYLGADFARLRNLLAAHAGQSGGVHFESNVLFDTGDSALYGSGRLLRLRSRRWANREDHVLTCKLPHPAATSGPEAGFKIREERECRVEDAHGMRHILEGLGYIAVARYEKFRESWRLDAVSVDMDILPFGQVVELEGDAVAIRKLEVLLELDNLPTSTDSYHSLHQQWRAERHLPPERSFVFTPREAAQWRAVLGLPPEED</sequence>
<dbReference type="InterPro" id="IPR023577">
    <property type="entry name" value="CYTH_domain"/>
</dbReference>
<dbReference type="Gene3D" id="2.40.320.10">
    <property type="entry name" value="Hypothetical Protein Pfu-838710-001"/>
    <property type="match status" value="1"/>
</dbReference>
<dbReference type="CDD" id="cd07890">
    <property type="entry name" value="CYTH-like_AC_IV-like"/>
    <property type="match status" value="1"/>
</dbReference>
<dbReference type="Pfam" id="PF01928">
    <property type="entry name" value="CYTH"/>
    <property type="match status" value="1"/>
</dbReference>
<dbReference type="InterPro" id="IPR008173">
    <property type="entry name" value="Adenylyl_cyclase_CyaB"/>
</dbReference>
<dbReference type="Proteomes" id="UP000823821">
    <property type="component" value="Unassembled WGS sequence"/>
</dbReference>
<dbReference type="PROSITE" id="PS51707">
    <property type="entry name" value="CYTH"/>
    <property type="match status" value="1"/>
</dbReference>
<evidence type="ECO:0000313" key="2">
    <source>
        <dbReference type="EMBL" id="HJA79170.1"/>
    </source>
</evidence>
<proteinExistence type="predicted"/>
<evidence type="ECO:0000313" key="3">
    <source>
        <dbReference type="Proteomes" id="UP000823821"/>
    </source>
</evidence>
<dbReference type="SMART" id="SM01118">
    <property type="entry name" value="CYTH"/>
    <property type="match status" value="1"/>
</dbReference>
<dbReference type="SUPFAM" id="SSF55154">
    <property type="entry name" value="CYTH-like phosphatases"/>
    <property type="match status" value="1"/>
</dbReference>